<protein>
    <submittedName>
        <fullName evidence="2">Uncharacterized protein</fullName>
    </submittedName>
</protein>
<dbReference type="RefSeq" id="WP_093275026.1">
    <property type="nucleotide sequence ID" value="NZ_FNDD01000016.1"/>
</dbReference>
<dbReference type="AlphaFoldDB" id="A0A1G8CHE0"/>
<sequence length="332" mass="36503">MTEPYDKEASANETVLDELMDHSHPEDSESILDSYETPKHSRKTLLAKKVGKVLGILTLTCGLGAGAIYFSGSIISWATSLASSTGSKNTVEPIYVEYDQLQEMISGITAKQSQQINELSAKLSSYVTVDSLNSALSAYSTSMTTKLDQEINSVESRIEQNIDTKIHQTRREFLNKLSQLDDVYVKPSELAAAVSQMESDLERFKKSFSAESNSILPTVTLPSEKPKTKTTLRITEKVDTPEKKPRVSNPPAEKAVFSVDGYQLYTIVKIGDSYIANVSGNGTMSYLTVGDKLTRDSSWYIKSIEETKNGALPNSVRLENINGDSLILRSSS</sequence>
<reference evidence="3" key="1">
    <citation type="submission" date="2016-10" db="EMBL/GenBank/DDBJ databases">
        <authorList>
            <person name="Varghese N."/>
            <person name="Submissions S."/>
        </authorList>
    </citation>
    <scope>NUCLEOTIDE SEQUENCE [LARGE SCALE GENOMIC DNA]</scope>
    <source>
        <strain evidence="3">CGMCC 1.10228</strain>
    </source>
</reference>
<keyword evidence="3" id="KW-1185">Reference proteome</keyword>
<dbReference type="Proteomes" id="UP000198854">
    <property type="component" value="Unassembled WGS sequence"/>
</dbReference>
<evidence type="ECO:0000313" key="3">
    <source>
        <dbReference type="Proteomes" id="UP000198854"/>
    </source>
</evidence>
<feature type="transmembrane region" description="Helical" evidence="1">
    <location>
        <begin position="53"/>
        <end position="78"/>
    </location>
</feature>
<evidence type="ECO:0000313" key="2">
    <source>
        <dbReference type="EMBL" id="SDH44855.1"/>
    </source>
</evidence>
<dbReference type="EMBL" id="FNDD01000016">
    <property type="protein sequence ID" value="SDH44855.1"/>
    <property type="molecule type" value="Genomic_DNA"/>
</dbReference>
<dbReference type="STRING" id="861298.SAMN04488136_11669"/>
<keyword evidence="1" id="KW-0472">Membrane</keyword>
<keyword evidence="1" id="KW-1133">Transmembrane helix</keyword>
<evidence type="ECO:0000256" key="1">
    <source>
        <dbReference type="SAM" id="Phobius"/>
    </source>
</evidence>
<proteinExistence type="predicted"/>
<name>A0A1G8CHE0_9VIBR</name>
<organism evidence="2 3">
    <name type="scientific">Vibrio xiamenensis</name>
    <dbReference type="NCBI Taxonomy" id="861298"/>
    <lineage>
        <taxon>Bacteria</taxon>
        <taxon>Pseudomonadati</taxon>
        <taxon>Pseudomonadota</taxon>
        <taxon>Gammaproteobacteria</taxon>
        <taxon>Vibrionales</taxon>
        <taxon>Vibrionaceae</taxon>
        <taxon>Vibrio</taxon>
    </lineage>
</organism>
<gene>
    <name evidence="2" type="ORF">SAMN04488136_11669</name>
</gene>
<keyword evidence="1" id="KW-0812">Transmembrane</keyword>
<accession>A0A1G8CHE0</accession>